<reference evidence="4 5" key="1">
    <citation type="submission" date="2023-03" db="EMBL/GenBank/DDBJ databases">
        <title>High-quality genome of Scylla paramamosain provides insights in environmental adaptation.</title>
        <authorList>
            <person name="Zhang L."/>
        </authorList>
    </citation>
    <scope>NUCLEOTIDE SEQUENCE [LARGE SCALE GENOMIC DNA]</scope>
    <source>
        <strain evidence="4">LZ_2023a</strain>
        <tissue evidence="4">Muscle</tissue>
    </source>
</reference>
<feature type="transmembrane region" description="Helical" evidence="1">
    <location>
        <begin position="106"/>
        <end position="127"/>
    </location>
</feature>
<keyword evidence="1" id="KW-0812">Transmembrane</keyword>
<dbReference type="SUPFAM" id="SSF90112">
    <property type="entry name" value="Neurotransmitter-gated ion-channel transmembrane pore"/>
    <property type="match status" value="1"/>
</dbReference>
<feature type="transmembrane region" description="Helical" evidence="1">
    <location>
        <begin position="43"/>
        <end position="64"/>
    </location>
</feature>
<protein>
    <recommendedName>
        <fullName evidence="3">Neurotransmitter-gated ion-channel transmembrane domain-containing protein</fullName>
    </recommendedName>
</protein>
<dbReference type="Pfam" id="PF02932">
    <property type="entry name" value="Neur_chan_memb"/>
    <property type="match status" value="1"/>
</dbReference>
<feature type="domain" description="Neurotransmitter-gated ion-channel transmembrane" evidence="3">
    <location>
        <begin position="52"/>
        <end position="155"/>
    </location>
</feature>
<gene>
    <name evidence="4" type="ORF">O3P69_013021</name>
</gene>
<evidence type="ECO:0000313" key="5">
    <source>
        <dbReference type="Proteomes" id="UP001487740"/>
    </source>
</evidence>
<sequence length="160" mass="18351">MFPPLLTFTILPLLPPHWAILSPSVTRALTCFPQIQFDFRNQYGYYIGNTFLPSLIQVIISLVTLRFDLSDFQDRIMVSLTSLLVLATFFTQTSQSIPKTSYLKLIDVWFVALIFEDFAIILSLVYVETLRMKEAGHGVRVTKVSPISTEERKRRLCGNQ</sequence>
<accession>A0AAW0TU89</accession>
<evidence type="ECO:0000256" key="2">
    <source>
        <dbReference type="SAM" id="SignalP"/>
    </source>
</evidence>
<proteinExistence type="predicted"/>
<keyword evidence="1" id="KW-0472">Membrane</keyword>
<dbReference type="Proteomes" id="UP001487740">
    <property type="component" value="Unassembled WGS sequence"/>
</dbReference>
<dbReference type="GO" id="GO:0006811">
    <property type="term" value="P:monoatomic ion transport"/>
    <property type="evidence" value="ECO:0007669"/>
    <property type="project" value="InterPro"/>
</dbReference>
<evidence type="ECO:0000256" key="1">
    <source>
        <dbReference type="SAM" id="Phobius"/>
    </source>
</evidence>
<keyword evidence="2" id="KW-0732">Signal</keyword>
<comment type="caution">
    <text evidence="4">The sequence shown here is derived from an EMBL/GenBank/DDBJ whole genome shotgun (WGS) entry which is preliminary data.</text>
</comment>
<dbReference type="InterPro" id="IPR006029">
    <property type="entry name" value="Neurotrans-gated_channel_TM"/>
</dbReference>
<evidence type="ECO:0000259" key="3">
    <source>
        <dbReference type="Pfam" id="PF02932"/>
    </source>
</evidence>
<feature type="chain" id="PRO_5043519536" description="Neurotransmitter-gated ion-channel transmembrane domain-containing protein" evidence="2">
    <location>
        <begin position="20"/>
        <end position="160"/>
    </location>
</feature>
<feature type="transmembrane region" description="Helical" evidence="1">
    <location>
        <begin position="76"/>
        <end position="94"/>
    </location>
</feature>
<dbReference type="GO" id="GO:0016020">
    <property type="term" value="C:membrane"/>
    <property type="evidence" value="ECO:0007669"/>
    <property type="project" value="InterPro"/>
</dbReference>
<dbReference type="EMBL" id="JARAKH010000026">
    <property type="protein sequence ID" value="KAK8390165.1"/>
    <property type="molecule type" value="Genomic_DNA"/>
</dbReference>
<feature type="signal peptide" evidence="2">
    <location>
        <begin position="1"/>
        <end position="19"/>
    </location>
</feature>
<dbReference type="InterPro" id="IPR038050">
    <property type="entry name" value="Neuro_actylchol_rec"/>
</dbReference>
<keyword evidence="5" id="KW-1185">Reference proteome</keyword>
<keyword evidence="1" id="KW-1133">Transmembrane helix</keyword>
<dbReference type="InterPro" id="IPR036719">
    <property type="entry name" value="Neuro-gated_channel_TM_sf"/>
</dbReference>
<organism evidence="4 5">
    <name type="scientific">Scylla paramamosain</name>
    <name type="common">Mud crab</name>
    <dbReference type="NCBI Taxonomy" id="85552"/>
    <lineage>
        <taxon>Eukaryota</taxon>
        <taxon>Metazoa</taxon>
        <taxon>Ecdysozoa</taxon>
        <taxon>Arthropoda</taxon>
        <taxon>Crustacea</taxon>
        <taxon>Multicrustacea</taxon>
        <taxon>Malacostraca</taxon>
        <taxon>Eumalacostraca</taxon>
        <taxon>Eucarida</taxon>
        <taxon>Decapoda</taxon>
        <taxon>Pleocyemata</taxon>
        <taxon>Brachyura</taxon>
        <taxon>Eubrachyura</taxon>
        <taxon>Portunoidea</taxon>
        <taxon>Portunidae</taxon>
        <taxon>Portuninae</taxon>
        <taxon>Scylla</taxon>
    </lineage>
</organism>
<name>A0AAW0TU89_SCYPA</name>
<dbReference type="Gene3D" id="1.20.58.390">
    <property type="entry name" value="Neurotransmitter-gated ion-channel transmembrane domain"/>
    <property type="match status" value="1"/>
</dbReference>
<evidence type="ECO:0000313" key="4">
    <source>
        <dbReference type="EMBL" id="KAK8390165.1"/>
    </source>
</evidence>
<dbReference type="AlphaFoldDB" id="A0AAW0TU89"/>